<dbReference type="OrthoDB" id="4524805at2759"/>
<feature type="compositionally biased region" description="Pro residues" evidence="1">
    <location>
        <begin position="209"/>
        <end position="220"/>
    </location>
</feature>
<protein>
    <recommendedName>
        <fullName evidence="6">Transmembrane protein</fullName>
    </recommendedName>
</protein>
<feature type="compositionally biased region" description="Pro residues" evidence="1">
    <location>
        <begin position="301"/>
        <end position="310"/>
    </location>
</feature>
<dbReference type="InterPro" id="IPR008164">
    <property type="entry name" value="XGLTT_rpt"/>
</dbReference>
<dbReference type="EMBL" id="JAGHQL010000155">
    <property type="protein sequence ID" value="KAH0537235.1"/>
    <property type="molecule type" value="Genomic_DNA"/>
</dbReference>
<dbReference type="AlphaFoldDB" id="A0A9P8I292"/>
<keyword evidence="3" id="KW-0732">Signal</keyword>
<gene>
    <name evidence="4" type="ORF">FGG08_005937</name>
</gene>
<keyword evidence="2" id="KW-0472">Membrane</keyword>
<evidence type="ECO:0000313" key="4">
    <source>
        <dbReference type="EMBL" id="KAH0537235.1"/>
    </source>
</evidence>
<proteinExistence type="predicted"/>
<feature type="compositionally biased region" description="Polar residues" evidence="1">
    <location>
        <begin position="329"/>
        <end position="346"/>
    </location>
</feature>
<evidence type="ECO:0000256" key="1">
    <source>
        <dbReference type="SAM" id="MobiDB-lite"/>
    </source>
</evidence>
<feature type="compositionally biased region" description="Low complexity" evidence="1">
    <location>
        <begin position="280"/>
        <end position="300"/>
    </location>
</feature>
<name>A0A9P8I292_9PEZI</name>
<feature type="chain" id="PRO_5040458739" description="Transmembrane protein" evidence="3">
    <location>
        <begin position="27"/>
        <end position="513"/>
    </location>
</feature>
<accession>A0A9P8I292</accession>
<comment type="caution">
    <text evidence="4">The sequence shown here is derived from an EMBL/GenBank/DDBJ whole genome shotgun (WGS) entry which is preliminary data.</text>
</comment>
<keyword evidence="5" id="KW-1185">Reference proteome</keyword>
<feature type="region of interest" description="Disordered" evidence="1">
    <location>
        <begin position="122"/>
        <end position="167"/>
    </location>
</feature>
<evidence type="ECO:0008006" key="6">
    <source>
        <dbReference type="Google" id="ProtNLM"/>
    </source>
</evidence>
<feature type="transmembrane region" description="Helical" evidence="2">
    <location>
        <begin position="61"/>
        <end position="82"/>
    </location>
</feature>
<dbReference type="Proteomes" id="UP000698800">
    <property type="component" value="Unassembled WGS sequence"/>
</dbReference>
<feature type="region of interest" description="Disordered" evidence="1">
    <location>
        <begin position="190"/>
        <end position="438"/>
    </location>
</feature>
<evidence type="ECO:0000256" key="2">
    <source>
        <dbReference type="SAM" id="Phobius"/>
    </source>
</evidence>
<feature type="compositionally biased region" description="Basic and acidic residues" evidence="1">
    <location>
        <begin position="190"/>
        <end position="207"/>
    </location>
</feature>
<feature type="signal peptide" evidence="3">
    <location>
        <begin position="1"/>
        <end position="26"/>
    </location>
</feature>
<keyword evidence="2" id="KW-1133">Transmembrane helix</keyword>
<reference evidence="4" key="1">
    <citation type="submission" date="2021-03" db="EMBL/GenBank/DDBJ databases">
        <title>Comparative genomics and phylogenomic investigation of the class Geoglossomycetes provide insights into ecological specialization and systematics.</title>
        <authorList>
            <person name="Melie T."/>
            <person name="Pirro S."/>
            <person name="Miller A.N."/>
            <person name="Quandt A."/>
        </authorList>
    </citation>
    <scope>NUCLEOTIDE SEQUENCE</scope>
    <source>
        <strain evidence="4">GBOQ0MN5Z8</strain>
    </source>
</reference>
<feature type="compositionally biased region" description="Polar residues" evidence="1">
    <location>
        <begin position="142"/>
        <end position="167"/>
    </location>
</feature>
<evidence type="ECO:0000256" key="3">
    <source>
        <dbReference type="SAM" id="SignalP"/>
    </source>
</evidence>
<sequence>MRALSSMKRAVCTAALLVLFGCLVHASNPLGIDFDPAPPPEKGPPLSRNALRNKKYLPAEIGGIVGAYFLTLAVLGLLWLLVGRPSRHRAAILTFGDLEMVSNLPKSPKENKFWDFKKPWHSSGVTSPVKESKPWDFRKPWSNPTSPMKENHSPVSPGSGSEGTFDSQVIEEDKKRRAEDMERLYAAVMAHDETRSKTSLNEHDRKSPIPSPGLPSPSPTSPGLASPGLASPGLASPGLASPMSPGLASPMSPGLASPMSPGLASPMSPGLMSPGLTSAGLSSPGFPSPGLSSPGLSSPGLPSPGPPSPNLPRVSSPLASPRGAPTPRSPSITSKHSRAGSVNSSGSKRRGVRGLPISNPIHIPSYSQFMGGPASTRSNLSGRTGSINSPMSAGRQSDEEPLTPHNHEDPAGQNRIDEESQSYPSLPLREHVSSDRTKITVLERARARAPKTPRTGVPMTPMTPYSPYMPFTPITPVSPRLVTKAERKVREKEQARIVKEMTKSDKELFGSAY</sequence>
<feature type="compositionally biased region" description="Basic and acidic residues" evidence="1">
    <location>
        <begin position="130"/>
        <end position="139"/>
    </location>
</feature>
<feature type="compositionally biased region" description="Polar residues" evidence="1">
    <location>
        <begin position="375"/>
        <end position="395"/>
    </location>
</feature>
<evidence type="ECO:0000313" key="5">
    <source>
        <dbReference type="Proteomes" id="UP000698800"/>
    </source>
</evidence>
<dbReference type="PROSITE" id="PS51257">
    <property type="entry name" value="PROKAR_LIPOPROTEIN"/>
    <property type="match status" value="1"/>
</dbReference>
<keyword evidence="2" id="KW-0812">Transmembrane</keyword>
<feature type="compositionally biased region" description="Basic and acidic residues" evidence="1">
    <location>
        <begin position="428"/>
        <end position="438"/>
    </location>
</feature>
<dbReference type="Pfam" id="PF01744">
    <property type="entry name" value="GLTT"/>
    <property type="match status" value="1"/>
</dbReference>
<organism evidence="4 5">
    <name type="scientific">Glutinoglossum americanum</name>
    <dbReference type="NCBI Taxonomy" id="1670608"/>
    <lineage>
        <taxon>Eukaryota</taxon>
        <taxon>Fungi</taxon>
        <taxon>Dikarya</taxon>
        <taxon>Ascomycota</taxon>
        <taxon>Pezizomycotina</taxon>
        <taxon>Geoglossomycetes</taxon>
        <taxon>Geoglossales</taxon>
        <taxon>Geoglossaceae</taxon>
        <taxon>Glutinoglossum</taxon>
    </lineage>
</organism>
<feature type="compositionally biased region" description="Basic and acidic residues" evidence="1">
    <location>
        <begin position="405"/>
        <end position="418"/>
    </location>
</feature>